<evidence type="ECO:0000313" key="3">
    <source>
        <dbReference type="Proteomes" id="UP000489600"/>
    </source>
</evidence>
<accession>A0A565CBC1</accession>
<feature type="compositionally biased region" description="Basic and acidic residues" evidence="1">
    <location>
        <begin position="1"/>
        <end position="14"/>
    </location>
</feature>
<dbReference type="EMBL" id="CABITT030000007">
    <property type="protein sequence ID" value="VVB10923.1"/>
    <property type="molecule type" value="Genomic_DNA"/>
</dbReference>
<dbReference type="Proteomes" id="UP000489600">
    <property type="component" value="Unassembled WGS sequence"/>
</dbReference>
<proteinExistence type="predicted"/>
<name>A0A565CBC1_9BRAS</name>
<feature type="region of interest" description="Disordered" evidence="1">
    <location>
        <begin position="1"/>
        <end position="168"/>
    </location>
</feature>
<evidence type="ECO:0000256" key="1">
    <source>
        <dbReference type="SAM" id="MobiDB-lite"/>
    </source>
</evidence>
<feature type="compositionally biased region" description="Basic and acidic residues" evidence="1">
    <location>
        <begin position="22"/>
        <end position="45"/>
    </location>
</feature>
<feature type="compositionally biased region" description="Basic and acidic residues" evidence="1">
    <location>
        <begin position="132"/>
        <end position="162"/>
    </location>
</feature>
<keyword evidence="3" id="KW-1185">Reference proteome</keyword>
<dbReference type="AlphaFoldDB" id="A0A565CBC1"/>
<sequence length="168" mass="18665">MGANRDDHSGEKPHFRQTGKVANERRSEDHRRWRSVSKDLEKHADGIWPNPSATTEPSSNCPTTGPNGEASSGGTTDEPRRDATRLHHVKPPRHPPETSSPPSQTEAPKPKTSPPIATKRRGQSKTKKRLLDKRLIAKAEEEQGLDKPRETPESTSKGEKSHQPPRKS</sequence>
<evidence type="ECO:0000313" key="2">
    <source>
        <dbReference type="EMBL" id="VVB10923.1"/>
    </source>
</evidence>
<organism evidence="2 3">
    <name type="scientific">Arabis nemorensis</name>
    <dbReference type="NCBI Taxonomy" id="586526"/>
    <lineage>
        <taxon>Eukaryota</taxon>
        <taxon>Viridiplantae</taxon>
        <taxon>Streptophyta</taxon>
        <taxon>Embryophyta</taxon>
        <taxon>Tracheophyta</taxon>
        <taxon>Spermatophyta</taxon>
        <taxon>Magnoliopsida</taxon>
        <taxon>eudicotyledons</taxon>
        <taxon>Gunneridae</taxon>
        <taxon>Pentapetalae</taxon>
        <taxon>rosids</taxon>
        <taxon>malvids</taxon>
        <taxon>Brassicales</taxon>
        <taxon>Brassicaceae</taxon>
        <taxon>Arabideae</taxon>
        <taxon>Arabis</taxon>
    </lineage>
</organism>
<feature type="compositionally biased region" description="Polar residues" evidence="1">
    <location>
        <begin position="51"/>
        <end position="75"/>
    </location>
</feature>
<comment type="caution">
    <text evidence="2">The sequence shown here is derived from an EMBL/GenBank/DDBJ whole genome shotgun (WGS) entry which is preliminary data.</text>
</comment>
<protein>
    <submittedName>
        <fullName evidence="2">Uncharacterized protein</fullName>
    </submittedName>
</protein>
<feature type="compositionally biased region" description="Basic residues" evidence="1">
    <location>
        <begin position="118"/>
        <end position="131"/>
    </location>
</feature>
<gene>
    <name evidence="2" type="ORF">ANE_LOCUS21367</name>
</gene>
<reference evidence="2" key="1">
    <citation type="submission" date="2019-07" db="EMBL/GenBank/DDBJ databases">
        <authorList>
            <person name="Dittberner H."/>
        </authorList>
    </citation>
    <scope>NUCLEOTIDE SEQUENCE [LARGE SCALE GENOMIC DNA]</scope>
</reference>